<evidence type="ECO:0000313" key="1">
    <source>
        <dbReference type="EMBL" id="MCX2939788.1"/>
    </source>
</evidence>
<dbReference type="Proteomes" id="UP001300745">
    <property type="component" value="Unassembled WGS sequence"/>
</dbReference>
<dbReference type="RefSeq" id="WP_265999598.1">
    <property type="nucleotide sequence ID" value="NZ_JAPJDN010000028.1"/>
</dbReference>
<sequence>MTDPHGLVRQIERFVQELPTMTPPDAERRLLPLLTPIMAAQGFDVVQRPGPESGFDYVGTAAPDSGKEGLLGVEYKHHRRPLDITEMIGSSGSRGELPSAE</sequence>
<proteinExistence type="predicted"/>
<gene>
    <name evidence="1" type="ORF">ORI27_24115</name>
</gene>
<protein>
    <recommendedName>
        <fullName evidence="3">Restriction endonuclease</fullName>
    </recommendedName>
</protein>
<organism evidence="1 2">
    <name type="scientific">Mycobacterium pinniadriaticum</name>
    <dbReference type="NCBI Taxonomy" id="2994102"/>
    <lineage>
        <taxon>Bacteria</taxon>
        <taxon>Bacillati</taxon>
        <taxon>Actinomycetota</taxon>
        <taxon>Actinomycetes</taxon>
        <taxon>Mycobacteriales</taxon>
        <taxon>Mycobacteriaceae</taxon>
        <taxon>Mycobacterium</taxon>
    </lineage>
</organism>
<reference evidence="1 2" key="1">
    <citation type="submission" date="2022-11" db="EMBL/GenBank/DDBJ databases">
        <title>Mycobacterium sp. nov.</title>
        <authorList>
            <person name="Papic B."/>
            <person name="Spicic S."/>
            <person name="Duvnjak S."/>
        </authorList>
    </citation>
    <scope>NUCLEOTIDE SEQUENCE [LARGE SCALE GENOMIC DNA]</scope>
    <source>
        <strain evidence="1 2">CVI_P4</strain>
    </source>
</reference>
<name>A0ABT3SK09_9MYCO</name>
<dbReference type="EMBL" id="JAPJDO010000028">
    <property type="protein sequence ID" value="MCX2939788.1"/>
    <property type="molecule type" value="Genomic_DNA"/>
</dbReference>
<accession>A0ABT3SK09</accession>
<evidence type="ECO:0008006" key="3">
    <source>
        <dbReference type="Google" id="ProtNLM"/>
    </source>
</evidence>
<keyword evidence="2" id="KW-1185">Reference proteome</keyword>
<evidence type="ECO:0000313" key="2">
    <source>
        <dbReference type="Proteomes" id="UP001300745"/>
    </source>
</evidence>
<comment type="caution">
    <text evidence="1">The sequence shown here is derived from an EMBL/GenBank/DDBJ whole genome shotgun (WGS) entry which is preliminary data.</text>
</comment>